<reference evidence="8 9" key="1">
    <citation type="journal article" date="2003" name="Nature">
        <title>The genome of a motile marine Synechococcus.</title>
        <authorList>
            <person name="Palenik B."/>
            <person name="Brahamsha B."/>
            <person name="Larimer F."/>
            <person name="Land M."/>
            <person name="Hauser L."/>
            <person name="Chain P."/>
            <person name="Lamerdin J."/>
            <person name="Regala W."/>
            <person name="Allen E.A."/>
            <person name="McCarren J."/>
            <person name="Paulsen I."/>
            <person name="Dufresne A."/>
            <person name="Partensky F."/>
            <person name="Webb E."/>
            <person name="Waterbury J."/>
        </authorList>
    </citation>
    <scope>NUCLEOTIDE SEQUENCE [LARGE SCALE GENOMIC DNA]</scope>
    <source>
        <strain evidence="8 9">WH8102</strain>
    </source>
</reference>
<evidence type="ECO:0000256" key="5">
    <source>
        <dbReference type="ARBA" id="ARBA00022989"/>
    </source>
</evidence>
<feature type="transmembrane region" description="Helical" evidence="7">
    <location>
        <begin position="377"/>
        <end position="393"/>
    </location>
</feature>
<keyword evidence="9" id="KW-1185">Reference proteome</keyword>
<dbReference type="RefSeq" id="WP_011128187.1">
    <property type="nucleotide sequence ID" value="NC_005070.1"/>
</dbReference>
<dbReference type="PANTHER" id="PTHR33567:SF3">
    <property type="entry name" value="CHROMATE ION TRANSPORTER (EUROFUNG)"/>
    <property type="match status" value="1"/>
</dbReference>
<dbReference type="GO" id="GO:0005886">
    <property type="term" value="C:plasma membrane"/>
    <property type="evidence" value="ECO:0007669"/>
    <property type="project" value="UniProtKB-SubCell"/>
</dbReference>
<feature type="transmembrane region" description="Helical" evidence="7">
    <location>
        <begin position="219"/>
        <end position="238"/>
    </location>
</feature>
<evidence type="ECO:0000256" key="4">
    <source>
        <dbReference type="ARBA" id="ARBA00022692"/>
    </source>
</evidence>
<organism evidence="8 9">
    <name type="scientific">Parasynechococcus marenigrum (strain WH8102)</name>
    <dbReference type="NCBI Taxonomy" id="84588"/>
    <lineage>
        <taxon>Bacteria</taxon>
        <taxon>Bacillati</taxon>
        <taxon>Cyanobacteriota</taxon>
        <taxon>Cyanophyceae</taxon>
        <taxon>Synechococcales</taxon>
        <taxon>Prochlorococcaceae</taxon>
        <taxon>Parasynechococcus</taxon>
        <taxon>Parasynechococcus marenigrum</taxon>
    </lineage>
</organism>
<dbReference type="STRING" id="84588.SYNW1323"/>
<evidence type="ECO:0000256" key="3">
    <source>
        <dbReference type="ARBA" id="ARBA00022475"/>
    </source>
</evidence>
<dbReference type="Pfam" id="PF02417">
    <property type="entry name" value="Chromate_transp"/>
    <property type="match status" value="2"/>
</dbReference>
<feature type="transmembrane region" description="Helical" evidence="7">
    <location>
        <begin position="144"/>
        <end position="172"/>
    </location>
</feature>
<feature type="transmembrane region" description="Helical" evidence="7">
    <location>
        <begin position="6"/>
        <end position="28"/>
    </location>
</feature>
<evidence type="ECO:0000313" key="9">
    <source>
        <dbReference type="Proteomes" id="UP000001422"/>
    </source>
</evidence>
<feature type="transmembrane region" description="Helical" evidence="7">
    <location>
        <begin position="74"/>
        <end position="96"/>
    </location>
</feature>
<feature type="transmembrane region" description="Helical" evidence="7">
    <location>
        <begin position="116"/>
        <end position="132"/>
    </location>
</feature>
<accession>Q7U6L5</accession>
<evidence type="ECO:0000256" key="7">
    <source>
        <dbReference type="SAM" id="Phobius"/>
    </source>
</evidence>
<feature type="transmembrane region" description="Helical" evidence="7">
    <location>
        <begin position="326"/>
        <end position="347"/>
    </location>
</feature>
<comment type="similarity">
    <text evidence="2">Belongs to the chromate ion transporter (CHR) (TC 2.A.51) family.</text>
</comment>
<gene>
    <name evidence="8" type="ordered locus">SYNW1323</name>
</gene>
<dbReference type="GO" id="GO:0015109">
    <property type="term" value="F:chromate transmembrane transporter activity"/>
    <property type="evidence" value="ECO:0007669"/>
    <property type="project" value="InterPro"/>
</dbReference>
<proteinExistence type="inferred from homology"/>
<dbReference type="eggNOG" id="COG2059">
    <property type="taxonomic scope" value="Bacteria"/>
</dbReference>
<dbReference type="NCBIfam" id="TIGR00937">
    <property type="entry name" value="2A51"/>
    <property type="match status" value="1"/>
</dbReference>
<dbReference type="KEGG" id="syw:SYNW1323"/>
<protein>
    <submittedName>
        <fullName evidence="8">Chromate transport protein, CHR family</fullName>
    </submittedName>
</protein>
<dbReference type="HOGENOM" id="CLU_018106_0_0_3"/>
<evidence type="ECO:0000256" key="2">
    <source>
        <dbReference type="ARBA" id="ARBA00005262"/>
    </source>
</evidence>
<dbReference type="AlphaFoldDB" id="Q7U6L5"/>
<evidence type="ECO:0000256" key="1">
    <source>
        <dbReference type="ARBA" id="ARBA00004651"/>
    </source>
</evidence>
<evidence type="ECO:0000313" key="8">
    <source>
        <dbReference type="EMBL" id="CAE07838.1"/>
    </source>
</evidence>
<feature type="transmembrane region" description="Helical" evidence="7">
    <location>
        <begin position="287"/>
        <end position="314"/>
    </location>
</feature>
<dbReference type="InterPro" id="IPR003370">
    <property type="entry name" value="Chromate_transpt"/>
</dbReference>
<keyword evidence="3" id="KW-1003">Cell membrane</keyword>
<evidence type="ECO:0000256" key="6">
    <source>
        <dbReference type="ARBA" id="ARBA00023136"/>
    </source>
</evidence>
<dbReference type="PANTHER" id="PTHR33567">
    <property type="entry name" value="CHROMATE ION TRANSPORTER (EUROFUNG)"/>
    <property type="match status" value="1"/>
</dbReference>
<keyword evidence="5 7" id="KW-1133">Transmembrane helix</keyword>
<feature type="transmembrane region" description="Helical" evidence="7">
    <location>
        <begin position="192"/>
        <end position="212"/>
    </location>
</feature>
<name>Q7U6L5_PARMW</name>
<keyword evidence="6 7" id="KW-0472">Membrane</keyword>
<sequence>MSNSWITFIALYLRIGVLGFGGPQAHIAMLREEIVQSRGWVDAERFDEGLGLCEALPGPASSQMAIYLGWLQRGFLGGLISGICFLLPGLLIVLGLSELWRNGQSIPSFSTALQTLQPVIAAIIWAFAWKLLHNRKAGWQRITAGLVMLGGLLNNFSPLTLPAGGLLLLAGLSRWLIAPTPSAPTPPSAGNAGLLAPIPLATAPLLVGSWGVLGQLFAVFFKTGLLVFGGGLVIIPLLEQQVVSLGWLNSAQFLDGVAIGQISPGPVVLTSAFVGYQAAWQEGGASFAVLAACTATAAIFLPSFAFILVGAPFLQRLRHQPSVKTMLSGLLAGVPGAVAAAAVPLTWTAVESGVIWVQLLLFSLALRLCVTGRMKPLPLISASLMIGLLLEWLR</sequence>
<dbReference type="PIRSF" id="PIRSF004810">
    <property type="entry name" value="ChrA"/>
    <property type="match status" value="1"/>
</dbReference>
<feature type="transmembrane region" description="Helical" evidence="7">
    <location>
        <begin position="353"/>
        <end position="370"/>
    </location>
</feature>
<comment type="subcellular location">
    <subcellularLocation>
        <location evidence="1">Cell membrane</location>
        <topology evidence="1">Multi-pass membrane protein</topology>
    </subcellularLocation>
</comment>
<dbReference type="Proteomes" id="UP000001422">
    <property type="component" value="Chromosome"/>
</dbReference>
<dbReference type="EMBL" id="BX569692">
    <property type="protein sequence ID" value="CAE07838.1"/>
    <property type="molecule type" value="Genomic_DNA"/>
</dbReference>
<dbReference type="InterPro" id="IPR014047">
    <property type="entry name" value="Chr_Tranpt_l_chain"/>
</dbReference>
<keyword evidence="4 7" id="KW-0812">Transmembrane</keyword>